<reference evidence="2 3" key="1">
    <citation type="journal article" date="2011" name="J. Bacteriol.">
        <title>Genome sequence of Chthoniobacter flavus Ellin428, an aerobic heterotrophic soil bacterium.</title>
        <authorList>
            <person name="Kant R."/>
            <person name="van Passel M.W."/>
            <person name="Palva A."/>
            <person name="Lucas S."/>
            <person name="Lapidus A."/>
            <person name="Glavina Del Rio T."/>
            <person name="Dalin E."/>
            <person name="Tice H."/>
            <person name="Bruce D."/>
            <person name="Goodwin L."/>
            <person name="Pitluck S."/>
            <person name="Larimer F.W."/>
            <person name="Land M.L."/>
            <person name="Hauser L."/>
            <person name="Sangwan P."/>
            <person name="de Vos W.M."/>
            <person name="Janssen P.H."/>
            <person name="Smidt H."/>
        </authorList>
    </citation>
    <scope>NUCLEOTIDE SEQUENCE [LARGE SCALE GENOMIC DNA]</scope>
    <source>
        <strain evidence="2 3">Ellin428</strain>
    </source>
</reference>
<dbReference type="RefSeq" id="WP_006983744.1">
    <property type="nucleotide sequence ID" value="NZ_ABVL01000042.1"/>
</dbReference>
<sequence>MKTELTKTAASHQSGAALHAEAALRRDERWVAGEAAAPVVEREVPNAFDGIEAAFSRILAGVRKLTPEQAKRSRFESMIAPRMGAIGFPARYRVDVGAWNCAPQEATFQFCRGKFAEVGSIIALVGERGVGKTFIAAQLCRERIDLWLSYYERQPVDRPAKAPLRMGRYAKLTDLIATFKPLYADFGSIETEKLMLQREELCRESLLCIDELHECEDQRLKMRVLTDILDRRYSNRLDTLLISNETEQAFRQSIGDSALSRITEHGEIVTCAWESWRRGR</sequence>
<evidence type="ECO:0000313" key="2">
    <source>
        <dbReference type="EMBL" id="EDY16033.1"/>
    </source>
</evidence>
<evidence type="ECO:0000313" key="3">
    <source>
        <dbReference type="Proteomes" id="UP000005824"/>
    </source>
</evidence>
<dbReference type="STRING" id="497964.CfE428DRAFT_6427"/>
<dbReference type="SUPFAM" id="SSF52540">
    <property type="entry name" value="P-loop containing nucleoside triphosphate hydrolases"/>
    <property type="match status" value="1"/>
</dbReference>
<gene>
    <name evidence="2" type="ORF">CfE428DRAFT_6427</name>
</gene>
<dbReference type="AlphaFoldDB" id="B4DBY6"/>
<dbReference type="InterPro" id="IPR003593">
    <property type="entry name" value="AAA+_ATPase"/>
</dbReference>
<protein>
    <recommendedName>
        <fullName evidence="1">AAA+ ATPase domain-containing protein</fullName>
    </recommendedName>
</protein>
<proteinExistence type="predicted"/>
<dbReference type="FunCoup" id="B4DBY6">
    <property type="interactions" value="93"/>
</dbReference>
<organism evidence="2 3">
    <name type="scientific">Chthoniobacter flavus Ellin428</name>
    <dbReference type="NCBI Taxonomy" id="497964"/>
    <lineage>
        <taxon>Bacteria</taxon>
        <taxon>Pseudomonadati</taxon>
        <taxon>Verrucomicrobiota</taxon>
        <taxon>Spartobacteria</taxon>
        <taxon>Chthoniobacterales</taxon>
        <taxon>Chthoniobacteraceae</taxon>
        <taxon>Chthoniobacter</taxon>
    </lineage>
</organism>
<dbReference type="InterPro" id="IPR027417">
    <property type="entry name" value="P-loop_NTPase"/>
</dbReference>
<dbReference type="SMART" id="SM00382">
    <property type="entry name" value="AAA"/>
    <property type="match status" value="1"/>
</dbReference>
<dbReference type="Proteomes" id="UP000005824">
    <property type="component" value="Unassembled WGS sequence"/>
</dbReference>
<comment type="caution">
    <text evidence="2">The sequence shown here is derived from an EMBL/GenBank/DDBJ whole genome shotgun (WGS) entry which is preliminary data.</text>
</comment>
<dbReference type="EMBL" id="ABVL01000042">
    <property type="protein sequence ID" value="EDY16033.1"/>
    <property type="molecule type" value="Genomic_DNA"/>
</dbReference>
<keyword evidence="3" id="KW-1185">Reference proteome</keyword>
<name>B4DBY6_9BACT</name>
<dbReference type="InParanoid" id="B4DBY6"/>
<evidence type="ECO:0000259" key="1">
    <source>
        <dbReference type="SMART" id="SM00382"/>
    </source>
</evidence>
<dbReference type="Gene3D" id="3.40.50.300">
    <property type="entry name" value="P-loop containing nucleotide triphosphate hydrolases"/>
    <property type="match status" value="1"/>
</dbReference>
<accession>B4DBY6</accession>
<feature type="domain" description="AAA+ ATPase" evidence="1">
    <location>
        <begin position="118"/>
        <end position="272"/>
    </location>
</feature>